<dbReference type="PANTHER" id="PTHR43864">
    <property type="entry name" value="HYPOXANTHINE/GUANINE PHOSPHORIBOSYLTRANSFERASE"/>
    <property type="match status" value="1"/>
</dbReference>
<feature type="binding site" evidence="5">
    <location>
        <begin position="128"/>
        <end position="132"/>
    </location>
    <ligand>
        <name>5-phospho-alpha-D-ribose 1-diphosphate</name>
        <dbReference type="ChEBI" id="CHEBI:58017"/>
    </ligand>
</feature>
<dbReference type="CDD" id="cd06223">
    <property type="entry name" value="PRTases_typeI"/>
    <property type="match status" value="1"/>
</dbReference>
<comment type="subunit">
    <text evidence="5">Homodimer.</text>
</comment>
<dbReference type="AlphaFoldDB" id="A0A7X2NTX0"/>
<gene>
    <name evidence="5" type="primary">xpt</name>
    <name evidence="8" type="ORF">FYJ51_10910</name>
</gene>
<evidence type="ECO:0000259" key="7">
    <source>
        <dbReference type="Pfam" id="PF00156"/>
    </source>
</evidence>
<feature type="domain" description="Phosphoribosyltransferase" evidence="7">
    <location>
        <begin position="32"/>
        <end position="156"/>
    </location>
</feature>
<keyword evidence="9" id="KW-1185">Reference proteome</keyword>
<dbReference type="EMBL" id="VUMN01000030">
    <property type="protein sequence ID" value="MSS59400.1"/>
    <property type="molecule type" value="Genomic_DNA"/>
</dbReference>
<reference evidence="8 9" key="1">
    <citation type="submission" date="2019-08" db="EMBL/GenBank/DDBJ databases">
        <title>In-depth cultivation of the pig gut microbiome towards novel bacterial diversity and tailored functional studies.</title>
        <authorList>
            <person name="Wylensek D."/>
            <person name="Hitch T.C.A."/>
            <person name="Clavel T."/>
        </authorList>
    </citation>
    <scope>NUCLEOTIDE SEQUENCE [LARGE SCALE GENOMIC DNA]</scope>
    <source>
        <strain evidence="8 9">Oil+RF-744-GAM-WT-6</strain>
    </source>
</reference>
<dbReference type="InterPro" id="IPR010079">
    <property type="entry name" value="Xanthine_PRibTrfase"/>
</dbReference>
<proteinExistence type="inferred from homology"/>
<keyword evidence="4 5" id="KW-0660">Purine salvage</keyword>
<evidence type="ECO:0000256" key="2">
    <source>
        <dbReference type="ARBA" id="ARBA00022676"/>
    </source>
</evidence>
<comment type="similarity">
    <text evidence="5">Belongs to the purine/pyrimidine phosphoribosyltransferase family. Xpt subfamily.</text>
</comment>
<comment type="function">
    <text evidence="5">Converts the preformed base xanthine, a product of nucleic acid breakdown, to xanthosine 5'-monophosphate (XMP), so it can be reused for RNA or DNA synthesis.</text>
</comment>
<name>A0A7X2NTX0_9FIRM</name>
<dbReference type="GO" id="GO:0006166">
    <property type="term" value="P:purine ribonucleoside salvage"/>
    <property type="evidence" value="ECO:0007669"/>
    <property type="project" value="UniProtKB-KW"/>
</dbReference>
<dbReference type="InterPro" id="IPR000836">
    <property type="entry name" value="PRTase_dom"/>
</dbReference>
<organism evidence="8 9">
    <name type="scientific">Stecheria intestinalis</name>
    <dbReference type="NCBI Taxonomy" id="2606630"/>
    <lineage>
        <taxon>Bacteria</taxon>
        <taxon>Bacillati</taxon>
        <taxon>Bacillota</taxon>
        <taxon>Erysipelotrichia</taxon>
        <taxon>Erysipelotrichales</taxon>
        <taxon>Erysipelotrichaceae</taxon>
        <taxon>Stecheria</taxon>
    </lineage>
</organism>
<dbReference type="GO" id="GO:0000310">
    <property type="term" value="F:xanthine phosphoribosyltransferase activity"/>
    <property type="evidence" value="ECO:0007669"/>
    <property type="project" value="UniProtKB-UniRule"/>
</dbReference>
<dbReference type="InterPro" id="IPR029057">
    <property type="entry name" value="PRTase-like"/>
</dbReference>
<evidence type="ECO:0000256" key="1">
    <source>
        <dbReference type="ARBA" id="ARBA00022490"/>
    </source>
</evidence>
<dbReference type="NCBIfam" id="TIGR01744">
    <property type="entry name" value="XPRTase"/>
    <property type="match status" value="1"/>
</dbReference>
<evidence type="ECO:0000313" key="9">
    <source>
        <dbReference type="Proteomes" id="UP000461880"/>
    </source>
</evidence>
<dbReference type="GO" id="GO:0046110">
    <property type="term" value="P:xanthine metabolic process"/>
    <property type="evidence" value="ECO:0007669"/>
    <property type="project" value="UniProtKB-UniRule"/>
</dbReference>
<sequence length="189" mass="20554">MKELEDRILKDGRVLPGNILKADSFLNHQIDPDLMQRIGETFADHFRTQNITKVLTIEASGIAPAMMTAYALHVPLVFAKKHGAHNIGSEFYTASVHSYTYDSDYTIVVSSAYLSDVDRVLIIDDFLANGQAVHGLLEICRKAGAACGGIGICIEKGFQPGGSELRAMGYDVMSLALIESMAGGKITFR</sequence>
<dbReference type="EC" id="2.4.2.22" evidence="5 6"/>
<evidence type="ECO:0000256" key="5">
    <source>
        <dbReference type="HAMAP-Rule" id="MF_01184"/>
    </source>
</evidence>
<dbReference type="RefSeq" id="WP_154505625.1">
    <property type="nucleotide sequence ID" value="NZ_VUMN01000030.1"/>
</dbReference>
<dbReference type="InterPro" id="IPR050118">
    <property type="entry name" value="Pur/Pyrimidine_PRTase"/>
</dbReference>
<comment type="caution">
    <text evidence="8">The sequence shown here is derived from an EMBL/GenBank/DDBJ whole genome shotgun (WGS) entry which is preliminary data.</text>
</comment>
<dbReference type="UniPathway" id="UPA00602">
    <property type="reaction ID" value="UER00658"/>
</dbReference>
<dbReference type="NCBIfam" id="NF006671">
    <property type="entry name" value="PRK09219.1"/>
    <property type="match status" value="1"/>
</dbReference>
<evidence type="ECO:0000313" key="8">
    <source>
        <dbReference type="EMBL" id="MSS59400.1"/>
    </source>
</evidence>
<keyword evidence="1 5" id="KW-0963">Cytoplasm</keyword>
<dbReference type="HAMAP" id="MF_01184">
    <property type="entry name" value="XPRTase"/>
    <property type="match status" value="1"/>
</dbReference>
<feature type="binding site" evidence="5">
    <location>
        <position position="20"/>
    </location>
    <ligand>
        <name>xanthine</name>
        <dbReference type="ChEBI" id="CHEBI:17712"/>
    </ligand>
</feature>
<dbReference type="Gene3D" id="3.40.50.2020">
    <property type="match status" value="1"/>
</dbReference>
<feature type="binding site" evidence="5">
    <location>
        <position position="27"/>
    </location>
    <ligand>
        <name>xanthine</name>
        <dbReference type="ChEBI" id="CHEBI:17712"/>
    </ligand>
</feature>
<comment type="subcellular location">
    <subcellularLocation>
        <location evidence="5">Cytoplasm</location>
    </subcellularLocation>
</comment>
<evidence type="ECO:0000256" key="4">
    <source>
        <dbReference type="ARBA" id="ARBA00022726"/>
    </source>
</evidence>
<dbReference type="Pfam" id="PF00156">
    <property type="entry name" value="Pribosyltran"/>
    <property type="match status" value="1"/>
</dbReference>
<dbReference type="PANTHER" id="PTHR43864:SF1">
    <property type="entry name" value="XANTHINE PHOSPHORIBOSYLTRANSFERASE"/>
    <property type="match status" value="1"/>
</dbReference>
<feature type="binding site" evidence="5">
    <location>
        <position position="156"/>
    </location>
    <ligand>
        <name>xanthine</name>
        <dbReference type="ChEBI" id="CHEBI:17712"/>
    </ligand>
</feature>
<protein>
    <recommendedName>
        <fullName evidence="5 6">Xanthine phosphoribosyltransferase</fullName>
        <shortName evidence="5">XPRTase</shortName>
        <ecNumber evidence="5 6">2.4.2.22</ecNumber>
    </recommendedName>
</protein>
<dbReference type="Proteomes" id="UP000461880">
    <property type="component" value="Unassembled WGS sequence"/>
</dbReference>
<keyword evidence="2 5" id="KW-0328">Glycosyltransferase</keyword>
<evidence type="ECO:0000256" key="3">
    <source>
        <dbReference type="ARBA" id="ARBA00022679"/>
    </source>
</evidence>
<keyword evidence="3 5" id="KW-0808">Transferase</keyword>
<dbReference type="GO" id="GO:0032265">
    <property type="term" value="P:XMP salvage"/>
    <property type="evidence" value="ECO:0007669"/>
    <property type="project" value="UniProtKB-UniRule"/>
</dbReference>
<comment type="pathway">
    <text evidence="5">Purine metabolism; XMP biosynthesis via salvage pathway; XMP from xanthine: step 1/1.</text>
</comment>
<dbReference type="SUPFAM" id="SSF53271">
    <property type="entry name" value="PRTase-like"/>
    <property type="match status" value="1"/>
</dbReference>
<accession>A0A7X2NTX0</accession>
<dbReference type="GO" id="GO:0005737">
    <property type="term" value="C:cytoplasm"/>
    <property type="evidence" value="ECO:0007669"/>
    <property type="project" value="UniProtKB-SubCell"/>
</dbReference>
<comment type="catalytic activity">
    <reaction evidence="5">
        <text>XMP + diphosphate = xanthine + 5-phospho-alpha-D-ribose 1-diphosphate</text>
        <dbReference type="Rhea" id="RHEA:10800"/>
        <dbReference type="ChEBI" id="CHEBI:17712"/>
        <dbReference type="ChEBI" id="CHEBI:33019"/>
        <dbReference type="ChEBI" id="CHEBI:57464"/>
        <dbReference type="ChEBI" id="CHEBI:58017"/>
        <dbReference type="EC" id="2.4.2.22"/>
    </reaction>
</comment>
<evidence type="ECO:0000256" key="6">
    <source>
        <dbReference type="NCBIfam" id="TIGR01744"/>
    </source>
</evidence>